<dbReference type="OrthoDB" id="9813903at2"/>
<dbReference type="PANTHER" id="PTHR44757">
    <property type="entry name" value="DIGUANYLATE CYCLASE DGCP"/>
    <property type="match status" value="1"/>
</dbReference>
<comment type="catalytic activity">
    <reaction evidence="1">
        <text>3',3'-c-di-GMP + H2O = 5'-phosphoguanylyl(3'-&gt;5')guanosine + H(+)</text>
        <dbReference type="Rhea" id="RHEA:24902"/>
        <dbReference type="ChEBI" id="CHEBI:15377"/>
        <dbReference type="ChEBI" id="CHEBI:15378"/>
        <dbReference type="ChEBI" id="CHEBI:58754"/>
        <dbReference type="ChEBI" id="CHEBI:58805"/>
        <dbReference type="EC" id="3.1.4.52"/>
    </reaction>
    <physiologicalReaction direction="left-to-right" evidence="1">
        <dbReference type="Rhea" id="RHEA:24903"/>
    </physiologicalReaction>
</comment>
<dbReference type="FunFam" id="3.20.20.450:FF:000001">
    <property type="entry name" value="Cyclic di-GMP phosphodiesterase yahA"/>
    <property type="match status" value="1"/>
</dbReference>
<reference evidence="8 9" key="1">
    <citation type="submission" date="2018-07" db="EMBL/GenBank/DDBJ databases">
        <title>Genomic Encyclopedia of Type Strains, Phase IV (KMG-IV): sequencing the most valuable type-strain genomes for metagenomic binning, comparative biology and taxonomic classification.</title>
        <authorList>
            <person name="Goeker M."/>
        </authorList>
    </citation>
    <scope>NUCLEOTIDE SEQUENCE [LARGE SCALE GENOMIC DNA]</scope>
    <source>
        <strain evidence="8 9">DSM 21634</strain>
    </source>
</reference>
<feature type="domain" description="PAS" evidence="3">
    <location>
        <begin position="434"/>
        <end position="472"/>
    </location>
</feature>
<dbReference type="Gene3D" id="3.20.20.450">
    <property type="entry name" value="EAL domain"/>
    <property type="match status" value="1"/>
</dbReference>
<dbReference type="Gene3D" id="3.30.70.270">
    <property type="match status" value="1"/>
</dbReference>
<dbReference type="InterPro" id="IPR013767">
    <property type="entry name" value="PAS_fold"/>
</dbReference>
<feature type="domain" description="PAC" evidence="4">
    <location>
        <begin position="617"/>
        <end position="667"/>
    </location>
</feature>
<dbReference type="GO" id="GO:0016020">
    <property type="term" value="C:membrane"/>
    <property type="evidence" value="ECO:0007669"/>
    <property type="project" value="InterPro"/>
</dbReference>
<dbReference type="SMART" id="SM00086">
    <property type="entry name" value="PAC"/>
    <property type="match status" value="2"/>
</dbReference>
<evidence type="ECO:0000313" key="9">
    <source>
        <dbReference type="Proteomes" id="UP000252884"/>
    </source>
</evidence>
<dbReference type="SUPFAM" id="SSF55785">
    <property type="entry name" value="PYP-like sensor domain (PAS domain)"/>
    <property type="match status" value="2"/>
</dbReference>
<feature type="transmembrane region" description="Helical" evidence="2">
    <location>
        <begin position="12"/>
        <end position="33"/>
    </location>
</feature>
<dbReference type="AlphaFoldDB" id="A0A368XX16"/>
<dbReference type="CDD" id="cd01948">
    <property type="entry name" value="EAL"/>
    <property type="match status" value="1"/>
</dbReference>
<dbReference type="NCBIfam" id="TIGR00229">
    <property type="entry name" value="sensory_box"/>
    <property type="match status" value="2"/>
</dbReference>
<dbReference type="NCBIfam" id="TIGR00254">
    <property type="entry name" value="GGDEF"/>
    <property type="match status" value="1"/>
</dbReference>
<keyword evidence="9" id="KW-1185">Reference proteome</keyword>
<keyword evidence="2" id="KW-0472">Membrane</keyword>
<dbReference type="EMBL" id="QPJK01000003">
    <property type="protein sequence ID" value="RCW72425.1"/>
    <property type="molecule type" value="Genomic_DNA"/>
</dbReference>
<comment type="caution">
    <text evidence="8">The sequence shown here is derived from an EMBL/GenBank/DDBJ whole genome shotgun (WGS) entry which is preliminary data.</text>
</comment>
<dbReference type="InterPro" id="IPR043128">
    <property type="entry name" value="Rev_trsase/Diguanyl_cyclase"/>
</dbReference>
<dbReference type="SMART" id="SM00267">
    <property type="entry name" value="GGDEF"/>
    <property type="match status" value="1"/>
</dbReference>
<dbReference type="PROSITE" id="PS50885">
    <property type="entry name" value="HAMP"/>
    <property type="match status" value="1"/>
</dbReference>
<dbReference type="Pfam" id="PF08448">
    <property type="entry name" value="PAS_4"/>
    <property type="match status" value="1"/>
</dbReference>
<dbReference type="InterPro" id="IPR000160">
    <property type="entry name" value="GGDEF_dom"/>
</dbReference>
<feature type="domain" description="HAMP" evidence="6">
    <location>
        <begin position="352"/>
        <end position="408"/>
    </location>
</feature>
<keyword evidence="2" id="KW-0812">Transmembrane</keyword>
<dbReference type="SUPFAM" id="SSF55073">
    <property type="entry name" value="Nucleotide cyclase"/>
    <property type="match status" value="1"/>
</dbReference>
<evidence type="ECO:0000259" key="6">
    <source>
        <dbReference type="PROSITE" id="PS50885"/>
    </source>
</evidence>
<name>A0A368XX16_9BURK</name>
<gene>
    <name evidence="8" type="ORF">DES41_10330</name>
</gene>
<dbReference type="Pfam" id="PF00563">
    <property type="entry name" value="EAL"/>
    <property type="match status" value="1"/>
</dbReference>
<organism evidence="8 9">
    <name type="scientific">Pseudorhodoferax soli</name>
    <dbReference type="NCBI Taxonomy" id="545864"/>
    <lineage>
        <taxon>Bacteria</taxon>
        <taxon>Pseudomonadati</taxon>
        <taxon>Pseudomonadota</taxon>
        <taxon>Betaproteobacteria</taxon>
        <taxon>Burkholderiales</taxon>
        <taxon>Comamonadaceae</taxon>
    </lineage>
</organism>
<dbReference type="PROSITE" id="PS50112">
    <property type="entry name" value="PAS"/>
    <property type="match status" value="1"/>
</dbReference>
<dbReference type="InterPro" id="IPR003660">
    <property type="entry name" value="HAMP_dom"/>
</dbReference>
<dbReference type="PROSITE" id="PS50883">
    <property type="entry name" value="EAL"/>
    <property type="match status" value="1"/>
</dbReference>
<dbReference type="GO" id="GO:0006355">
    <property type="term" value="P:regulation of DNA-templated transcription"/>
    <property type="evidence" value="ECO:0007669"/>
    <property type="project" value="InterPro"/>
</dbReference>
<evidence type="ECO:0000313" key="8">
    <source>
        <dbReference type="EMBL" id="RCW72425.1"/>
    </source>
</evidence>
<dbReference type="CDD" id="cd00130">
    <property type="entry name" value="PAS"/>
    <property type="match status" value="1"/>
</dbReference>
<dbReference type="Pfam" id="PF00989">
    <property type="entry name" value="PAS"/>
    <property type="match status" value="1"/>
</dbReference>
<evidence type="ECO:0000259" key="5">
    <source>
        <dbReference type="PROSITE" id="PS50883"/>
    </source>
</evidence>
<proteinExistence type="predicted"/>
<keyword evidence="2" id="KW-1133">Transmembrane helix</keyword>
<dbReference type="PROSITE" id="PS50113">
    <property type="entry name" value="PAC"/>
    <property type="match status" value="1"/>
</dbReference>
<evidence type="ECO:0000256" key="1">
    <source>
        <dbReference type="ARBA" id="ARBA00051114"/>
    </source>
</evidence>
<dbReference type="InterPro" id="IPR001610">
    <property type="entry name" value="PAC"/>
</dbReference>
<dbReference type="InterPro" id="IPR000014">
    <property type="entry name" value="PAS"/>
</dbReference>
<dbReference type="InterPro" id="IPR000700">
    <property type="entry name" value="PAS-assoc_C"/>
</dbReference>
<dbReference type="Gene3D" id="3.30.450.20">
    <property type="entry name" value="PAS domain"/>
    <property type="match status" value="3"/>
</dbReference>
<evidence type="ECO:0000259" key="7">
    <source>
        <dbReference type="PROSITE" id="PS50887"/>
    </source>
</evidence>
<sequence length="1117" mass="121789">MNRPIRSFSRALVQNVTALVLGVGAIALAAMAWQAASSTREAAEQDLARTLDRSVERLRMLVQAAEMTADSVERVARVPGVTAQTLQPALERALAAFEQRPELSYLGIALAEHGQYGNLERTADGRILLWLHPGTAPGEQVTRNLILADGAFAPHGQQPSNGYDARQRPFYRAALEDEEQGRWLPAYQWIVHGDADNQAPLWGLSYVKVLRDQSGQRIGVLDVDFDLPAVNRFLAAVADEYGVQLQIVELGQTPRLVGDRRTQGAPLAVPDALMPLLGVQGGAATSRMALPDGDHWAAARRVELHGGVHWVVVATRKAALIGAPLRSQLYHVVGMGLALVIGLVLISWRMARRLGKPLQELERRVERAGQSDAPDAFASSPAAGGFRETRRLGEALQRMATAVRQREEQLASSNLELLRAKEQQLASLALRGAIFESIDTALFNLDAGHTVVEWNAGAERLFGVRREQAVGRPVAQSIAAADGPADWEAILATDGAGMFRLAGPHGAFDAELRVVVLGRGADRSCTLVVNDVSARRSAERRLREERDYADAVLNSLPGVFYHCDAQVRLQRWNRNFERITGAAAGQLAGIDPLVFIPEDERTRVAGQFAQVFDAGSVQFEADYALASGRRIPCLFTGVRFEHGGRQGFVGLGTDISERKRAERRLQHLATHDALTDLPNRTLLHERFTQAVATARRSGQPLALLLLDLDRFKIVNDAYGHRFGDEVLKLVGERLVRQLGAGDTVARHGGDQFLLLLTGLQDAAEANAVAARILASLQQPVALQAREVHLSGSIGLSVFPQDGESADQLIKNADQAMYRAKVLGRSTYVGFTQAMNQETRQRVDLETQLRGAAAAGQLQLLYQPKVSLATGAIVGCEALLRWHHPLLGTVSPARFIPVAEDSGLIVPISDWVLRTACLQARAWADAGLQRTTVAVNISARQLLQQDLAAWTLGMLQETGLAPGLLELELTESLIAQDVEKMIATFERLKQVGVRLSIDDFGTGYSSLSYLKHFRVDTLKIDQSFVRNMLTQSEDETIVRAVIALAHNLKFKVIAEGVETAEHCQLLRAHGCDEIQGYYFGKPVPAAEFEALLRSGKCLSLAEEASPVHALDDESWLGG</sequence>
<accession>A0A368XX16</accession>
<dbReference type="Gene3D" id="6.10.340.10">
    <property type="match status" value="1"/>
</dbReference>
<dbReference type="PROSITE" id="PS50887">
    <property type="entry name" value="GGDEF"/>
    <property type="match status" value="1"/>
</dbReference>
<dbReference type="InterPro" id="IPR035965">
    <property type="entry name" value="PAS-like_dom_sf"/>
</dbReference>
<dbReference type="CDD" id="cd01949">
    <property type="entry name" value="GGDEF"/>
    <property type="match status" value="1"/>
</dbReference>
<dbReference type="SMART" id="SM00091">
    <property type="entry name" value="PAS"/>
    <property type="match status" value="2"/>
</dbReference>
<dbReference type="InterPro" id="IPR013656">
    <property type="entry name" value="PAS_4"/>
</dbReference>
<dbReference type="InterPro" id="IPR035919">
    <property type="entry name" value="EAL_sf"/>
</dbReference>
<dbReference type="InterPro" id="IPR001633">
    <property type="entry name" value="EAL_dom"/>
</dbReference>
<dbReference type="GO" id="GO:0007165">
    <property type="term" value="P:signal transduction"/>
    <property type="evidence" value="ECO:0007669"/>
    <property type="project" value="InterPro"/>
</dbReference>
<dbReference type="GO" id="GO:0071111">
    <property type="term" value="F:cyclic-guanylate-specific phosphodiesterase activity"/>
    <property type="evidence" value="ECO:0007669"/>
    <property type="project" value="UniProtKB-EC"/>
</dbReference>
<dbReference type="InterPro" id="IPR029787">
    <property type="entry name" value="Nucleotide_cyclase"/>
</dbReference>
<dbReference type="Proteomes" id="UP000252884">
    <property type="component" value="Unassembled WGS sequence"/>
</dbReference>
<dbReference type="SUPFAM" id="SSF141868">
    <property type="entry name" value="EAL domain-like"/>
    <property type="match status" value="1"/>
</dbReference>
<evidence type="ECO:0000259" key="3">
    <source>
        <dbReference type="PROSITE" id="PS50112"/>
    </source>
</evidence>
<evidence type="ECO:0000259" key="4">
    <source>
        <dbReference type="PROSITE" id="PS50113"/>
    </source>
</evidence>
<dbReference type="GO" id="GO:0071732">
    <property type="term" value="P:cellular response to nitric oxide"/>
    <property type="evidence" value="ECO:0007669"/>
    <property type="project" value="UniProtKB-ARBA"/>
</dbReference>
<dbReference type="SMART" id="SM00052">
    <property type="entry name" value="EAL"/>
    <property type="match status" value="1"/>
</dbReference>
<dbReference type="Pfam" id="PF00990">
    <property type="entry name" value="GGDEF"/>
    <property type="match status" value="1"/>
</dbReference>
<dbReference type="PANTHER" id="PTHR44757:SF2">
    <property type="entry name" value="BIOFILM ARCHITECTURE MAINTENANCE PROTEIN MBAA"/>
    <property type="match status" value="1"/>
</dbReference>
<dbReference type="FunFam" id="3.30.70.270:FF:000001">
    <property type="entry name" value="Diguanylate cyclase domain protein"/>
    <property type="match status" value="1"/>
</dbReference>
<evidence type="ECO:0000256" key="2">
    <source>
        <dbReference type="SAM" id="Phobius"/>
    </source>
</evidence>
<protein>
    <submittedName>
        <fullName evidence="8">PAS domain S-box-containing protein/diguanylate cyclase (GGDEF)-like protein</fullName>
    </submittedName>
</protein>
<feature type="domain" description="GGDEF" evidence="7">
    <location>
        <begin position="699"/>
        <end position="832"/>
    </location>
</feature>
<dbReference type="InterPro" id="IPR052155">
    <property type="entry name" value="Biofilm_reg_signaling"/>
</dbReference>
<feature type="domain" description="EAL" evidence="5">
    <location>
        <begin position="841"/>
        <end position="1095"/>
    </location>
</feature>